<dbReference type="Gene3D" id="3.90.79.10">
    <property type="entry name" value="Nucleoside Triphosphate Pyrophosphohydrolase"/>
    <property type="match status" value="1"/>
</dbReference>
<evidence type="ECO:0000256" key="1">
    <source>
        <dbReference type="SAM" id="MobiDB-lite"/>
    </source>
</evidence>
<dbReference type="HOGENOM" id="CLU_1754944_0_0_11"/>
<dbReference type="InterPro" id="IPR015797">
    <property type="entry name" value="NUDIX_hydrolase-like_dom_sf"/>
</dbReference>
<proteinExistence type="predicted"/>
<sequence length="148" mass="16275">MNLPPYLSPEDEQSAASTTASGAMAIVTTPAGIVLHLRDDKPEIPHPACWSLFGGATDDGELPDQTIRRELREELALDEVNLRPLWRVVDLDGDGRQLTIFEARTHRHARELTLAEGQALGVFDLASALELRLADFCRRSLLSYAAQA</sequence>
<dbReference type="SUPFAM" id="SSF55811">
    <property type="entry name" value="Nudix"/>
    <property type="match status" value="1"/>
</dbReference>
<feature type="region of interest" description="Disordered" evidence="1">
    <location>
        <begin position="1"/>
        <end position="20"/>
    </location>
</feature>
<dbReference type="AlphaFoldDB" id="W9E517"/>
<evidence type="ECO:0000313" key="4">
    <source>
        <dbReference type="Proteomes" id="UP000019485"/>
    </source>
</evidence>
<dbReference type="Pfam" id="PF00293">
    <property type="entry name" value="NUDIX"/>
    <property type="match status" value="1"/>
</dbReference>
<accession>W9E517</accession>
<gene>
    <name evidence="3" type="ORF">ActroDRAFT_0147</name>
</gene>
<dbReference type="PROSITE" id="PS51462">
    <property type="entry name" value="NUDIX"/>
    <property type="match status" value="1"/>
</dbReference>
<dbReference type="EMBL" id="AZAN01000001">
    <property type="protein sequence ID" value="ETA71121.1"/>
    <property type="molecule type" value="Genomic_DNA"/>
</dbReference>
<dbReference type="InterPro" id="IPR000086">
    <property type="entry name" value="NUDIX_hydrolase_dom"/>
</dbReference>
<comment type="caution">
    <text evidence="3">The sequence shown here is derived from an EMBL/GenBank/DDBJ whole genome shotgun (WGS) entry which is preliminary data.</text>
</comment>
<feature type="domain" description="Nudix hydrolase" evidence="2">
    <location>
        <begin position="16"/>
        <end position="146"/>
    </location>
</feature>
<organism evidence="3 4">
    <name type="scientific">Actinospica robiniae DSM 44927</name>
    <dbReference type="NCBI Taxonomy" id="479430"/>
    <lineage>
        <taxon>Bacteria</taxon>
        <taxon>Bacillati</taxon>
        <taxon>Actinomycetota</taxon>
        <taxon>Actinomycetes</taxon>
        <taxon>Catenulisporales</taxon>
        <taxon>Actinospicaceae</taxon>
        <taxon>Actinospica</taxon>
    </lineage>
</organism>
<evidence type="ECO:0000259" key="2">
    <source>
        <dbReference type="PROSITE" id="PS51462"/>
    </source>
</evidence>
<protein>
    <submittedName>
        <fullName evidence="3">ADP-ribose pyrophosphatase</fullName>
    </submittedName>
</protein>
<keyword evidence="4" id="KW-1185">Reference proteome</keyword>
<reference evidence="3 4" key="1">
    <citation type="submission" date="2013-08" db="EMBL/GenBank/DDBJ databases">
        <authorList>
            <consortium name="DOE Joint Genome Institute"/>
            <person name="Eisen J."/>
            <person name="Huntemann M."/>
            <person name="Han J."/>
            <person name="Chen A."/>
            <person name="Kyrpides N."/>
            <person name="Mavromatis K."/>
            <person name="Markowitz V."/>
            <person name="Palaniappan K."/>
            <person name="Ivanova N."/>
            <person name="Schaumberg A."/>
            <person name="Pati A."/>
            <person name="Liolios K."/>
            <person name="Nordberg H.P."/>
            <person name="Cantor M.N."/>
            <person name="Hua S.X."/>
            <person name="Woyke T."/>
        </authorList>
    </citation>
    <scope>NUCLEOTIDE SEQUENCE [LARGE SCALE GENOMIC DNA]</scope>
    <source>
        <strain evidence="3 4">DSM 44927</strain>
    </source>
</reference>
<evidence type="ECO:0000313" key="3">
    <source>
        <dbReference type="EMBL" id="ETA71121.1"/>
    </source>
</evidence>
<name>W9E517_9ACTN</name>
<dbReference type="RefSeq" id="WP_051450090.1">
    <property type="nucleotide sequence ID" value="NZ_KI632511.1"/>
</dbReference>
<dbReference type="Proteomes" id="UP000019485">
    <property type="component" value="Unassembled WGS sequence"/>
</dbReference>